<dbReference type="SUPFAM" id="SSF54593">
    <property type="entry name" value="Glyoxalase/Bleomycin resistance protein/Dihydroxybiphenyl dioxygenase"/>
    <property type="match status" value="2"/>
</dbReference>
<dbReference type="RefSeq" id="WP_191202590.1">
    <property type="nucleotide sequence ID" value="NZ_JACXZA010000001.1"/>
</dbReference>
<comment type="caution">
    <text evidence="2">The sequence shown here is derived from an EMBL/GenBank/DDBJ whole genome shotgun (WGS) entry which is preliminary data.</text>
</comment>
<gene>
    <name evidence="2" type="ORF">H8B09_06485</name>
</gene>
<accession>A0ABR8MTJ1</accession>
<name>A0ABR8MTJ1_9BACL</name>
<dbReference type="CDD" id="cd06587">
    <property type="entry name" value="VOC"/>
    <property type="match status" value="2"/>
</dbReference>
<dbReference type="EMBL" id="JACXZA010000001">
    <property type="protein sequence ID" value="MBD3918396.1"/>
    <property type="molecule type" value="Genomic_DNA"/>
</dbReference>
<dbReference type="Pfam" id="PF00903">
    <property type="entry name" value="Glyoxalase"/>
    <property type="match status" value="1"/>
</dbReference>
<reference evidence="2 3" key="1">
    <citation type="submission" date="2020-09" db="EMBL/GenBank/DDBJ databases">
        <title>Paenibacillus sp. strain PR3 16S rRNA gene Genome sequencing and assembly.</title>
        <authorList>
            <person name="Kim J."/>
        </authorList>
    </citation>
    <scope>NUCLEOTIDE SEQUENCE [LARGE SCALE GENOMIC DNA]</scope>
    <source>
        <strain evidence="2 3">PR3</strain>
    </source>
</reference>
<dbReference type="Gene3D" id="3.10.180.10">
    <property type="entry name" value="2,3-Dihydroxybiphenyl 1,2-Dioxygenase, domain 1"/>
    <property type="match status" value="2"/>
</dbReference>
<keyword evidence="3" id="KW-1185">Reference proteome</keyword>
<organism evidence="2 3">
    <name type="scientific">Paenibacillus terricola</name>
    <dbReference type="NCBI Taxonomy" id="2763503"/>
    <lineage>
        <taxon>Bacteria</taxon>
        <taxon>Bacillati</taxon>
        <taxon>Bacillota</taxon>
        <taxon>Bacilli</taxon>
        <taxon>Bacillales</taxon>
        <taxon>Paenibacillaceae</taxon>
        <taxon>Paenibacillus</taxon>
    </lineage>
</organism>
<dbReference type="InterPro" id="IPR029068">
    <property type="entry name" value="Glyas_Bleomycin-R_OHBP_Dase"/>
</dbReference>
<evidence type="ECO:0000313" key="2">
    <source>
        <dbReference type="EMBL" id="MBD3918396.1"/>
    </source>
</evidence>
<dbReference type="InterPro" id="IPR004360">
    <property type="entry name" value="Glyas_Fos-R_dOase_dom"/>
</dbReference>
<sequence length="254" mass="28709">MNKLGVNRYDGGWIKVGSNRKEAIEWYCITLGLKVSWDLPEEKMTHLNFPTEGGITLKGLNDGESVLPEANVRFCFETLRLQDAYDAVKRSGTRVSEIYEGPGYVQSFDFYDLDNTRLTAVDTRQVIRDRFPDALFASDSIRIGVSDLQKSIQWYADYLGFEAIQQDATYALLKNEEGSVITLEKLPADAFNGIQDPAVRPFFVIESSNQFLAAHELLRNEGIEVSSIEGNVNTLAIYHLYDLDGNRINIWTFG</sequence>
<proteinExistence type="predicted"/>
<evidence type="ECO:0000313" key="3">
    <source>
        <dbReference type="Proteomes" id="UP000609346"/>
    </source>
</evidence>
<dbReference type="InterPro" id="IPR037523">
    <property type="entry name" value="VOC_core"/>
</dbReference>
<dbReference type="PROSITE" id="PS51819">
    <property type="entry name" value="VOC"/>
    <property type="match status" value="1"/>
</dbReference>
<protein>
    <submittedName>
        <fullName evidence="2">VOC family protein</fullName>
    </submittedName>
</protein>
<evidence type="ECO:0000259" key="1">
    <source>
        <dbReference type="PROSITE" id="PS51819"/>
    </source>
</evidence>
<dbReference type="Proteomes" id="UP000609346">
    <property type="component" value="Unassembled WGS sequence"/>
</dbReference>
<feature type="domain" description="VOC" evidence="1">
    <location>
        <begin position="137"/>
        <end position="253"/>
    </location>
</feature>